<dbReference type="GO" id="GO:0022900">
    <property type="term" value="P:electron transport chain"/>
    <property type="evidence" value="ECO:0007669"/>
    <property type="project" value="InterPro"/>
</dbReference>
<dbReference type="KEGG" id="scas:SACC_17340"/>
<evidence type="ECO:0000256" key="7">
    <source>
        <dbReference type="SAM" id="Phobius"/>
    </source>
</evidence>
<dbReference type="NCBIfam" id="TIGR03154">
    <property type="entry name" value="sulfolob_CbsA"/>
    <property type="match status" value="1"/>
</dbReference>
<organism evidence="9 10">
    <name type="scientific">Saccharolobus caldissimus</name>
    <dbReference type="NCBI Taxonomy" id="1702097"/>
    <lineage>
        <taxon>Archaea</taxon>
        <taxon>Thermoproteota</taxon>
        <taxon>Thermoprotei</taxon>
        <taxon>Sulfolobales</taxon>
        <taxon>Sulfolobaceae</taxon>
        <taxon>Saccharolobus</taxon>
    </lineage>
</organism>
<keyword evidence="10" id="KW-1185">Reference proteome</keyword>
<keyword evidence="1" id="KW-0813">Transport</keyword>
<dbReference type="GO" id="GO:0005886">
    <property type="term" value="C:plasma membrane"/>
    <property type="evidence" value="ECO:0007669"/>
    <property type="project" value="InterPro"/>
</dbReference>
<dbReference type="EMBL" id="AP025226">
    <property type="protein sequence ID" value="BDB98717.1"/>
    <property type="molecule type" value="Genomic_DNA"/>
</dbReference>
<keyword evidence="5" id="KW-0408">Iron</keyword>
<evidence type="ECO:0000256" key="4">
    <source>
        <dbReference type="ARBA" id="ARBA00022982"/>
    </source>
</evidence>
<dbReference type="Gene3D" id="2.60.40.1190">
    <property type="match status" value="1"/>
</dbReference>
<reference evidence="9 10" key="1">
    <citation type="journal article" date="2022" name="Microbiol. Resour. Announc.">
        <title>Complete Genome Sequence of the Hyperthermophilic and Acidophilic Archaeon Saccharolobus caldissimus Strain HS-3T.</title>
        <authorList>
            <person name="Sakai H.D."/>
            <person name="Kurosawa N."/>
        </authorList>
    </citation>
    <scope>NUCLEOTIDE SEQUENCE [LARGE SCALE GENOMIC DNA]</scope>
    <source>
        <strain evidence="9 10">JCM32116</strain>
    </source>
</reference>
<evidence type="ECO:0000313" key="9">
    <source>
        <dbReference type="EMBL" id="BDB98717.1"/>
    </source>
</evidence>
<feature type="transmembrane region" description="Helical" evidence="7">
    <location>
        <begin position="463"/>
        <end position="484"/>
    </location>
</feature>
<evidence type="ECO:0000256" key="1">
    <source>
        <dbReference type="ARBA" id="ARBA00022448"/>
    </source>
</evidence>
<dbReference type="GO" id="GO:0046872">
    <property type="term" value="F:metal ion binding"/>
    <property type="evidence" value="ECO:0007669"/>
    <property type="project" value="UniProtKB-KW"/>
</dbReference>
<dbReference type="Pfam" id="PF09459">
    <property type="entry name" value="EB_dh"/>
    <property type="match status" value="1"/>
</dbReference>
<keyword evidence="3" id="KW-0479">Metal-binding</keyword>
<keyword evidence="4" id="KW-0249">Electron transport</keyword>
<keyword evidence="7" id="KW-0472">Membrane</keyword>
<dbReference type="RefSeq" id="WP_229569093.1">
    <property type="nucleotide sequence ID" value="NZ_AP025226.1"/>
</dbReference>
<keyword evidence="7" id="KW-0812">Transmembrane</keyword>
<sequence>MSVKIRSKITLSLIIVAVLLSIILAMSNIPMAQTSPQIPVYKVVGSADLSNPGSASYWSQIPWINISLTANIPMAPTSGLTHYLLVKAAWNGTWIFILEKWYAPEPAFGAWSAAAGAIYPPASGPGLFRIIELTPGTTYTVESNYTNYVSIINGKMIKGRLVLNYSGILLPTPNGTQITVLSNGTILLWHSLRPMEDLLYTYGMFYGYYTNSTWYYPDRAAIMWYLANNVPTKDGMNLGGKYPGQVFDGFTFKDAGGSLAQQGGAANIWMWVSGATWNNATYDPAFKANIWENLTLLNSTGIPYTDPGDHGFAVPLYTNNTNMYEVDTGGIWYTPVRSSGLNGSLFFIWTGAKYQDGYWCVEFARPLAVPPDYEPFMPNITVGKIYYVAFAVWQGRLGETLFDKSITSNFLTLELLTTAPTTTTTTISPPPVTTTTSSVVTSTLTSVSTVTSTISSAVPSTTIYITVVGVVIALIALIVLYVVFRR</sequence>
<evidence type="ECO:0000256" key="5">
    <source>
        <dbReference type="ARBA" id="ARBA00023004"/>
    </source>
</evidence>
<gene>
    <name evidence="9" type="ORF">SACC_17340</name>
</gene>
<evidence type="ECO:0000256" key="2">
    <source>
        <dbReference type="ARBA" id="ARBA00022617"/>
    </source>
</evidence>
<proteinExistence type="predicted"/>
<feature type="domain" description="Cytochrome c-552/DMSO reductase-like haem-binding" evidence="8">
    <location>
        <begin position="55"/>
        <end position="405"/>
    </location>
</feature>
<keyword evidence="7" id="KW-1133">Transmembrane helix</keyword>
<dbReference type="InterPro" id="IPR019020">
    <property type="entry name" value="Cyt-c552/DMSO_Rdtase_haem-bd"/>
</dbReference>
<dbReference type="Proteomes" id="UP001319921">
    <property type="component" value="Chromosome"/>
</dbReference>
<dbReference type="InterPro" id="IPR017572">
    <property type="entry name" value="Cyt_b558/566_suA"/>
</dbReference>
<accession>A0AAQ4CSD6</accession>
<evidence type="ECO:0000256" key="6">
    <source>
        <dbReference type="NCBIfam" id="TIGR03154"/>
    </source>
</evidence>
<evidence type="ECO:0000313" key="10">
    <source>
        <dbReference type="Proteomes" id="UP001319921"/>
    </source>
</evidence>
<dbReference type="GeneID" id="68866465"/>
<evidence type="ECO:0000256" key="3">
    <source>
        <dbReference type="ARBA" id="ARBA00022723"/>
    </source>
</evidence>
<dbReference type="GO" id="GO:0020037">
    <property type="term" value="F:heme binding"/>
    <property type="evidence" value="ECO:0007669"/>
    <property type="project" value="InterPro"/>
</dbReference>
<dbReference type="AlphaFoldDB" id="A0AAQ4CSD6"/>
<name>A0AAQ4CSD6_9CREN</name>
<dbReference type="CDD" id="cd09624">
    <property type="entry name" value="DOMON_b558_566"/>
    <property type="match status" value="1"/>
</dbReference>
<protein>
    <recommendedName>
        <fullName evidence="6">Cytochrome b558/566 subunit A</fullName>
    </recommendedName>
</protein>
<keyword evidence="2" id="KW-0349">Heme</keyword>
<evidence type="ECO:0000259" key="8">
    <source>
        <dbReference type="SMART" id="SM00887"/>
    </source>
</evidence>
<dbReference type="SMART" id="SM00887">
    <property type="entry name" value="EB_dh"/>
    <property type="match status" value="1"/>
</dbReference>